<dbReference type="InterPro" id="IPR046544">
    <property type="entry name" value="GH146_SB_dom"/>
</dbReference>
<feature type="domain" description="Non-reducing end beta-L-arabinofuranosidase-like GH127 catalytic" evidence="1">
    <location>
        <begin position="26"/>
        <end position="406"/>
    </location>
</feature>
<dbReference type="InterPro" id="IPR008928">
    <property type="entry name" value="6-hairpin_glycosidase_sf"/>
</dbReference>
<evidence type="ECO:0000259" key="2">
    <source>
        <dbReference type="Pfam" id="PF16375"/>
    </source>
</evidence>
<evidence type="ECO:0000313" key="6">
    <source>
        <dbReference type="Proteomes" id="UP000596938"/>
    </source>
</evidence>
<protein>
    <submittedName>
        <fullName evidence="5">Glycosyl hydrolase</fullName>
    </submittedName>
</protein>
<dbReference type="Pfam" id="PF07944">
    <property type="entry name" value="Beta-AFase-like_GH127_cat"/>
    <property type="match status" value="1"/>
</dbReference>
<dbReference type="EMBL" id="BMKU01000010">
    <property type="protein sequence ID" value="GGH04939.1"/>
    <property type="molecule type" value="Genomic_DNA"/>
</dbReference>
<feature type="domain" description="Non-reducing end beta-L-arabinofuranosidase-like GH127 middle" evidence="4">
    <location>
        <begin position="415"/>
        <end position="512"/>
    </location>
</feature>
<dbReference type="GO" id="GO:0016787">
    <property type="term" value="F:hydrolase activity"/>
    <property type="evidence" value="ECO:0007669"/>
    <property type="project" value="UniProtKB-KW"/>
</dbReference>
<keyword evidence="5" id="KW-0378">Hydrolase</keyword>
<dbReference type="RefSeq" id="WP_188812432.1">
    <property type="nucleotide sequence ID" value="NZ_BAAAWV010000001.1"/>
</dbReference>
<evidence type="ECO:0000259" key="3">
    <source>
        <dbReference type="Pfam" id="PF20620"/>
    </source>
</evidence>
<accession>A0ABQ1XVV7</accession>
<gene>
    <name evidence="5" type="ORF">GCM10011577_31390</name>
</gene>
<dbReference type="Proteomes" id="UP000596938">
    <property type="component" value="Unassembled WGS sequence"/>
</dbReference>
<dbReference type="Pfam" id="PF16375">
    <property type="entry name" value="DUF4986"/>
    <property type="match status" value="1"/>
</dbReference>
<reference evidence="6" key="1">
    <citation type="journal article" date="2019" name="Int. J. Syst. Evol. Microbiol.">
        <title>The Global Catalogue of Microorganisms (GCM) 10K type strain sequencing project: providing services to taxonomists for standard genome sequencing and annotation.</title>
        <authorList>
            <consortium name="The Broad Institute Genomics Platform"/>
            <consortium name="The Broad Institute Genome Sequencing Center for Infectious Disease"/>
            <person name="Wu L."/>
            <person name="Ma J."/>
        </authorList>
    </citation>
    <scope>NUCLEOTIDE SEQUENCE [LARGE SCALE GENOMIC DNA]</scope>
    <source>
        <strain evidence="6">CGMCC 1.1927</strain>
    </source>
</reference>
<feature type="domain" description="Glycoside hydrolase GH146 substrate-binding" evidence="3">
    <location>
        <begin position="647"/>
        <end position="773"/>
    </location>
</feature>
<organism evidence="5 6">
    <name type="scientific">Pseudarthrobacter polychromogenes</name>
    <dbReference type="NCBI Taxonomy" id="1676"/>
    <lineage>
        <taxon>Bacteria</taxon>
        <taxon>Bacillati</taxon>
        <taxon>Actinomycetota</taxon>
        <taxon>Actinomycetes</taxon>
        <taxon>Micrococcales</taxon>
        <taxon>Micrococcaceae</taxon>
        <taxon>Pseudarthrobacter</taxon>
    </lineage>
</organism>
<evidence type="ECO:0000259" key="4">
    <source>
        <dbReference type="Pfam" id="PF20736"/>
    </source>
</evidence>
<dbReference type="Pfam" id="PF20620">
    <property type="entry name" value="DUF6805"/>
    <property type="match status" value="1"/>
</dbReference>
<comment type="caution">
    <text evidence="5">The sequence shown here is derived from an EMBL/GenBank/DDBJ whole genome shotgun (WGS) entry which is preliminary data.</text>
</comment>
<dbReference type="InterPro" id="IPR049046">
    <property type="entry name" value="Beta-AFase-like_GH127_middle"/>
</dbReference>
<sequence length="780" mass="85807">MKATMHLTIPPAITQLPPSSFPLDRIRLLPGQFKTAQDVDVRYVLELDADRLCAPYLQEAGLGAAAEPYGGWESDGMGGHIGGHYLTACARLFAATGDVRLLERVQYVVEVLEQCQAAAGNGYLGGVPGGRRLGEELAAGNIDADLFTLNGRWVPLYNLHKTFAGLLDAYTHARSEKALTVLTRLADWWLTVSRHLDDDSFEEVLTTEFGGMNDTWTSLARLTGREDYLREARRFSHRALLDPLAAGDDRLDGLHANTQIPKVLGYERFAQATGDARYVKASDHFWDVVTRQRTVSIGGNSVREHFHPARDFTPMVLDVQGPETCNTYNMLKLAKLRFERTGDPAAVEFYERATFNHILSSQHPERGGFVYFTPMRPSHYRVYSKVHESMWCCVGSGMENHASYGELIYSHSGDTLAVNLYIPSTLDWTERGIHVQLETDFPYSDVATLTVTADTPAEFTLRLRRPAWATDMEVRLPQSDAGVSPQAGTADDGHPVLIRRVWEGATTVSIRLRAEVRAEALPDGSPWVSFLYGPVVLAAREGNAGIRSFEAPDERMGHVASGHQLALAHAPVVSAQEPADAVVMVSREALSAELTATQGGSPVRVRLEPFAEIHDERYTVYWPTGPAPAVRAAELAAMDADAADMEAVVDAVTAGEQQPEADHSFAGEGTKAGGQDGLHWRTATGWFSYILKDPGTDAAFLRVRVRQDPGRRQRLTLNGAPLAKVLRSDVDHGHEVTEYAIPAEARIKDPHSLVFSVHAEPGYTTEDLLSVELRQGPRRD</sequence>
<dbReference type="PANTHER" id="PTHR31151">
    <property type="entry name" value="PROLINE-TRNA LIGASE (DUF1680)"/>
    <property type="match status" value="1"/>
</dbReference>
<dbReference type="InterPro" id="IPR032275">
    <property type="entry name" value="DUF4986"/>
</dbReference>
<evidence type="ECO:0000313" key="5">
    <source>
        <dbReference type="EMBL" id="GGH04939.1"/>
    </source>
</evidence>
<dbReference type="InterPro" id="IPR012878">
    <property type="entry name" value="Beta-AFase-like_GH127_cat"/>
</dbReference>
<dbReference type="Pfam" id="PF20736">
    <property type="entry name" value="Glyco_hydro127M"/>
    <property type="match status" value="1"/>
</dbReference>
<dbReference type="SUPFAM" id="SSF48208">
    <property type="entry name" value="Six-hairpin glycosidases"/>
    <property type="match status" value="1"/>
</dbReference>
<keyword evidence="6" id="KW-1185">Reference proteome</keyword>
<dbReference type="PANTHER" id="PTHR31151:SF0">
    <property type="entry name" value="PROLINE-TRNA LIGASE (DUF1680)"/>
    <property type="match status" value="1"/>
</dbReference>
<proteinExistence type="predicted"/>
<feature type="domain" description="DUF4986" evidence="2">
    <location>
        <begin position="546"/>
        <end position="622"/>
    </location>
</feature>
<evidence type="ECO:0000259" key="1">
    <source>
        <dbReference type="Pfam" id="PF07944"/>
    </source>
</evidence>
<name>A0ABQ1XVV7_9MICC</name>